<dbReference type="InterPro" id="IPR039538">
    <property type="entry name" value="BetI_C"/>
</dbReference>
<accession>A0ABS4QJW7</accession>
<keyword evidence="3 5" id="KW-0238">DNA-binding</keyword>
<keyword evidence="8" id="KW-1185">Reference proteome</keyword>
<protein>
    <submittedName>
        <fullName evidence="7">AcrR family transcriptional regulator</fullName>
    </submittedName>
</protein>
<keyword evidence="1" id="KW-0678">Repressor</keyword>
<evidence type="ECO:0000256" key="3">
    <source>
        <dbReference type="ARBA" id="ARBA00023125"/>
    </source>
</evidence>
<dbReference type="InterPro" id="IPR036271">
    <property type="entry name" value="Tet_transcr_reg_TetR-rel_C_sf"/>
</dbReference>
<proteinExistence type="predicted"/>
<dbReference type="PANTHER" id="PTHR30055:SF226">
    <property type="entry name" value="HTH-TYPE TRANSCRIPTIONAL REGULATOR PKSA"/>
    <property type="match status" value="1"/>
</dbReference>
<dbReference type="InterPro" id="IPR050109">
    <property type="entry name" value="HTH-type_TetR-like_transc_reg"/>
</dbReference>
<dbReference type="SUPFAM" id="SSF46689">
    <property type="entry name" value="Homeodomain-like"/>
    <property type="match status" value="1"/>
</dbReference>
<dbReference type="InterPro" id="IPR009057">
    <property type="entry name" value="Homeodomain-like_sf"/>
</dbReference>
<evidence type="ECO:0000313" key="8">
    <source>
        <dbReference type="Proteomes" id="UP001519325"/>
    </source>
</evidence>
<keyword evidence="4" id="KW-0804">Transcription</keyword>
<sequence>MRRHQIAEAVWRLAGRGGLEQVTLRLVAAEAGVSARLLQYYFGTREQLLLGALEILNNDAEQQAKERMAALGEAPGMRAIVRGVLHEMLPLDEERRNRHVVYAAYFIRFLTEPALVAVARDSPPALANLVADLIIEGQRLGQVRDDTDPAAEAAFLLAGTEGLQTRVLLAQLSAERAVELIDRQLDRIFISKSRATGDPGD</sequence>
<gene>
    <name evidence="7" type="ORF">BJ987_004321</name>
</gene>
<evidence type="ECO:0000256" key="5">
    <source>
        <dbReference type="PROSITE-ProRule" id="PRU00335"/>
    </source>
</evidence>
<dbReference type="InterPro" id="IPR001647">
    <property type="entry name" value="HTH_TetR"/>
</dbReference>
<evidence type="ECO:0000256" key="1">
    <source>
        <dbReference type="ARBA" id="ARBA00022491"/>
    </source>
</evidence>
<feature type="DNA-binding region" description="H-T-H motif" evidence="5">
    <location>
        <begin position="23"/>
        <end position="42"/>
    </location>
</feature>
<dbReference type="PROSITE" id="PS50977">
    <property type="entry name" value="HTH_TETR_2"/>
    <property type="match status" value="1"/>
</dbReference>
<comment type="caution">
    <text evidence="7">The sequence shown here is derived from an EMBL/GenBank/DDBJ whole genome shotgun (WGS) entry which is preliminary data.</text>
</comment>
<evidence type="ECO:0000313" key="7">
    <source>
        <dbReference type="EMBL" id="MBP2191420.1"/>
    </source>
</evidence>
<dbReference type="Gene3D" id="1.10.357.10">
    <property type="entry name" value="Tetracycline Repressor, domain 2"/>
    <property type="match status" value="1"/>
</dbReference>
<organism evidence="7 8">
    <name type="scientific">Nocardia goodfellowii</name>
    <dbReference type="NCBI Taxonomy" id="882446"/>
    <lineage>
        <taxon>Bacteria</taxon>
        <taxon>Bacillati</taxon>
        <taxon>Actinomycetota</taxon>
        <taxon>Actinomycetes</taxon>
        <taxon>Mycobacteriales</taxon>
        <taxon>Nocardiaceae</taxon>
        <taxon>Nocardia</taxon>
    </lineage>
</organism>
<dbReference type="Pfam" id="PF13977">
    <property type="entry name" value="TetR_C_6"/>
    <property type="match status" value="1"/>
</dbReference>
<dbReference type="PANTHER" id="PTHR30055">
    <property type="entry name" value="HTH-TYPE TRANSCRIPTIONAL REGULATOR RUTR"/>
    <property type="match status" value="1"/>
</dbReference>
<evidence type="ECO:0000256" key="4">
    <source>
        <dbReference type="ARBA" id="ARBA00023163"/>
    </source>
</evidence>
<evidence type="ECO:0000259" key="6">
    <source>
        <dbReference type="PROSITE" id="PS50977"/>
    </source>
</evidence>
<dbReference type="EMBL" id="JAGGMR010000001">
    <property type="protein sequence ID" value="MBP2191420.1"/>
    <property type="molecule type" value="Genomic_DNA"/>
</dbReference>
<name>A0ABS4QJW7_9NOCA</name>
<dbReference type="SUPFAM" id="SSF48498">
    <property type="entry name" value="Tetracyclin repressor-like, C-terminal domain"/>
    <property type="match status" value="1"/>
</dbReference>
<feature type="domain" description="HTH tetR-type" evidence="6">
    <location>
        <begin position="1"/>
        <end position="60"/>
    </location>
</feature>
<keyword evidence="2" id="KW-0805">Transcription regulation</keyword>
<dbReference type="Proteomes" id="UP001519325">
    <property type="component" value="Unassembled WGS sequence"/>
</dbReference>
<evidence type="ECO:0000256" key="2">
    <source>
        <dbReference type="ARBA" id="ARBA00023015"/>
    </source>
</evidence>
<reference evidence="7 8" key="1">
    <citation type="submission" date="2021-03" db="EMBL/GenBank/DDBJ databases">
        <title>Sequencing the genomes of 1000 actinobacteria strains.</title>
        <authorList>
            <person name="Klenk H.-P."/>
        </authorList>
    </citation>
    <scope>NUCLEOTIDE SEQUENCE [LARGE SCALE GENOMIC DNA]</scope>
    <source>
        <strain evidence="7 8">DSM 45516</strain>
    </source>
</reference>
<dbReference type="Pfam" id="PF00440">
    <property type="entry name" value="TetR_N"/>
    <property type="match status" value="1"/>
</dbReference>